<evidence type="ECO:0000313" key="2">
    <source>
        <dbReference type="Proteomes" id="UP000305921"/>
    </source>
</evidence>
<organism evidence="1 2">
    <name type="scientific">Streptomyces marianii</name>
    <dbReference type="NCBI Taxonomy" id="1817406"/>
    <lineage>
        <taxon>Bacteria</taxon>
        <taxon>Bacillati</taxon>
        <taxon>Actinomycetota</taxon>
        <taxon>Actinomycetes</taxon>
        <taxon>Kitasatosporales</taxon>
        <taxon>Streptomycetaceae</taxon>
        <taxon>Streptomyces</taxon>
    </lineage>
</organism>
<dbReference type="AlphaFoldDB" id="A0A5R9DTE9"/>
<name>A0A5R9DTE9_9ACTN</name>
<proteinExistence type="predicted"/>
<keyword evidence="2" id="KW-1185">Reference proteome</keyword>
<dbReference type="OrthoDB" id="3213425at2"/>
<accession>A0A5R9DTE9</accession>
<evidence type="ECO:0000313" key="1">
    <source>
        <dbReference type="EMBL" id="TLQ38950.1"/>
    </source>
</evidence>
<comment type="caution">
    <text evidence="1">The sequence shown here is derived from an EMBL/GenBank/DDBJ whole genome shotgun (WGS) entry which is preliminary data.</text>
</comment>
<protein>
    <submittedName>
        <fullName evidence="1">XRE family transcriptional regulator</fullName>
    </submittedName>
</protein>
<dbReference type="RefSeq" id="WP_138058320.1">
    <property type="nucleotide sequence ID" value="NZ_VAWE01000003.1"/>
</dbReference>
<sequence length="440" mass="47935">MGVDGAQRHPLTHVREQRGWSMEGLARLLALAAARRGMLKQPGRDRVYKWEHQLATPGDDYQMLLADVLDIGQDEVARLGWPWWLPAFDAPHPFTASGTHAALTEVLVALDHPDRRGFLALTTGALAGLAADWATIEPERLTGALAGRRVDKTLLAWLEIQTIELRALTNTSAPECTTLVHALLRTSIQLIRTGVYDEPTGRRLLQVAASAAQCAGWLHFDQGEHGACQRHWRTALHAAHTADDRDQGAGVLSDLAYAATWLNEPRIAVEILEHAATRTHAPAARSLLDLRRGRALAALGDHHATSRALASAEHHLDRARPGSTPAWVSWMSPADLAVDAGRCWLDLNKPQRADTTLAEGLSLLDPARERTRSVVLAYRAEGALARRDLDAAAADAREAFDTAQATQATRCINLVGTTLDGFSRHRSHPTVASLYAHAGR</sequence>
<dbReference type="EMBL" id="VAWE01000003">
    <property type="protein sequence ID" value="TLQ38950.1"/>
    <property type="molecule type" value="Genomic_DNA"/>
</dbReference>
<gene>
    <name evidence="1" type="ORF">FEF34_39710</name>
</gene>
<dbReference type="Proteomes" id="UP000305921">
    <property type="component" value="Unassembled WGS sequence"/>
</dbReference>
<reference evidence="1 2" key="1">
    <citation type="submission" date="2019-05" db="EMBL/GenBank/DDBJ databases">
        <title>Streptomyces marianii sp. nov., a novel marine actinomycete from southern coast of India.</title>
        <authorList>
            <person name="Iniyan A.M."/>
            <person name="Wink J."/>
            <person name="Ramprasad E."/>
            <person name="Ramana C.V."/>
            <person name="Bunk B."/>
            <person name="Sproer C."/>
            <person name="Joseph F.-J.R.S."/>
            <person name="Vincent S.G.P."/>
        </authorList>
    </citation>
    <scope>NUCLEOTIDE SEQUENCE [LARGE SCALE GENOMIC DNA]</scope>
    <source>
        <strain evidence="1 2">ICN19</strain>
    </source>
</reference>